<dbReference type="Pfam" id="PF12108">
    <property type="entry name" value="SF3a60_bindingd"/>
    <property type="match status" value="1"/>
</dbReference>
<dbReference type="InterPro" id="IPR022755">
    <property type="entry name" value="Znf_C2H2_jaz"/>
</dbReference>
<sequence>MLYEDLRYIHEDVERLEQAITDWVREDPKRVRRRLVRDHAIARLLDRVQAQSAKGLQYYNEQQHALAQEVQSLSVGDSFAEFYRQVAPIKDFNRRYPNEPVENLETAYNFYREPEFAQQVEAMFTGEESFGRYLDLTILHEEYLNLPGVKGIRKLTYLQYLDAFDVFVRPQCPVTRETKMTEPYFAYVNGLATYLEGFYRKTRPLEDTDKVIRMFDQEFDELWEKDAVPGWEKKVATETEGSGQGIWCAPCGKEFSNENVYTSHLKGKKHIRNAQQSGENAAAALLGSGKRLKERVVAEREHRVRKLSAAMPTQREDTRVNVERKAGMTDRERQQELEALYNEDDESGEEPEAEEEDGEEKIYNPLKLPLSWDGKPIPFWLYKLHGLGNEFPCEICGNYVYMGRRAFEKHFSEPRHIYGLKCLGITQTSVFREITGIEEAARLWEKVKKDKIAEAARKQGGDAVEEMEDAQGNVMPKKVYMDLKKAHML</sequence>
<accession>A0A6A7BVT1</accession>
<comment type="subcellular location">
    <subcellularLocation>
        <location evidence="1">Nucleus</location>
    </subcellularLocation>
</comment>
<evidence type="ECO:0000313" key="13">
    <source>
        <dbReference type="Proteomes" id="UP000799421"/>
    </source>
</evidence>
<dbReference type="GO" id="GO:0008270">
    <property type="term" value="F:zinc ion binding"/>
    <property type="evidence" value="ECO:0007669"/>
    <property type="project" value="UniProtKB-KW"/>
</dbReference>
<evidence type="ECO:0000256" key="2">
    <source>
        <dbReference type="ARBA" id="ARBA00008776"/>
    </source>
</evidence>
<dbReference type="AlphaFoldDB" id="A0A6A7BVT1"/>
<keyword evidence="4" id="KW-0479">Metal-binding</keyword>
<evidence type="ECO:0000259" key="10">
    <source>
        <dbReference type="PROSITE" id="PS50157"/>
    </source>
</evidence>
<dbReference type="Pfam" id="PF16837">
    <property type="entry name" value="SF3A3"/>
    <property type="match status" value="1"/>
</dbReference>
<reference evidence="12" key="1">
    <citation type="journal article" date="2020" name="Stud. Mycol.">
        <title>101 Dothideomycetes genomes: a test case for predicting lifestyles and emergence of pathogens.</title>
        <authorList>
            <person name="Haridas S."/>
            <person name="Albert R."/>
            <person name="Binder M."/>
            <person name="Bloem J."/>
            <person name="Labutti K."/>
            <person name="Salamov A."/>
            <person name="Andreopoulos B."/>
            <person name="Baker S."/>
            <person name="Barry K."/>
            <person name="Bills G."/>
            <person name="Bluhm B."/>
            <person name="Cannon C."/>
            <person name="Castanera R."/>
            <person name="Culley D."/>
            <person name="Daum C."/>
            <person name="Ezra D."/>
            <person name="Gonzalez J."/>
            <person name="Henrissat B."/>
            <person name="Kuo A."/>
            <person name="Liang C."/>
            <person name="Lipzen A."/>
            <person name="Lutzoni F."/>
            <person name="Magnuson J."/>
            <person name="Mondo S."/>
            <person name="Nolan M."/>
            <person name="Ohm R."/>
            <person name="Pangilinan J."/>
            <person name="Park H.-J."/>
            <person name="Ramirez L."/>
            <person name="Alfaro M."/>
            <person name="Sun H."/>
            <person name="Tritt A."/>
            <person name="Yoshinaga Y."/>
            <person name="Zwiers L.-H."/>
            <person name="Turgeon B."/>
            <person name="Goodwin S."/>
            <person name="Spatafora J."/>
            <person name="Crous P."/>
            <person name="Grigoriev I."/>
        </authorList>
    </citation>
    <scope>NUCLEOTIDE SEQUENCE</scope>
    <source>
        <strain evidence="12">CBS 480.64</strain>
    </source>
</reference>
<feature type="domain" description="Matrin-type" evidence="11">
    <location>
        <begin position="391"/>
        <end position="422"/>
    </location>
</feature>
<dbReference type="InterPro" id="IPR051421">
    <property type="entry name" value="RNA_Proc_DNA_Dmg_Regulator"/>
</dbReference>
<evidence type="ECO:0000256" key="5">
    <source>
        <dbReference type="ARBA" id="ARBA00022771"/>
    </source>
</evidence>
<evidence type="ECO:0000313" key="12">
    <source>
        <dbReference type="EMBL" id="KAF2858598.1"/>
    </source>
</evidence>
<name>A0A6A7BVT1_9PEZI</name>
<dbReference type="OrthoDB" id="2160351at2759"/>
<proteinExistence type="inferred from homology"/>
<evidence type="ECO:0000256" key="1">
    <source>
        <dbReference type="ARBA" id="ARBA00004123"/>
    </source>
</evidence>
<dbReference type="Proteomes" id="UP000799421">
    <property type="component" value="Unassembled WGS sequence"/>
</dbReference>
<dbReference type="InterPro" id="IPR036236">
    <property type="entry name" value="Znf_C2H2_sf"/>
</dbReference>
<evidence type="ECO:0000256" key="9">
    <source>
        <dbReference type="SAM" id="MobiDB-lite"/>
    </source>
</evidence>
<feature type="compositionally biased region" description="Acidic residues" evidence="9">
    <location>
        <begin position="341"/>
        <end position="359"/>
    </location>
</feature>
<dbReference type="InterPro" id="IPR031774">
    <property type="entry name" value="SF3A3_dom"/>
</dbReference>
<evidence type="ECO:0000256" key="6">
    <source>
        <dbReference type="ARBA" id="ARBA00022833"/>
    </source>
</evidence>
<keyword evidence="13" id="KW-1185">Reference proteome</keyword>
<dbReference type="EMBL" id="MU006007">
    <property type="protein sequence ID" value="KAF2858598.1"/>
    <property type="molecule type" value="Genomic_DNA"/>
</dbReference>
<evidence type="ECO:0000256" key="4">
    <source>
        <dbReference type="ARBA" id="ARBA00022723"/>
    </source>
</evidence>
<dbReference type="InterPro" id="IPR024598">
    <property type="entry name" value="SF3a60/Prp9_C"/>
</dbReference>
<gene>
    <name evidence="12" type="ORF">K470DRAFT_221005</name>
</gene>
<feature type="region of interest" description="Disordered" evidence="9">
    <location>
        <begin position="339"/>
        <end position="360"/>
    </location>
</feature>
<dbReference type="PROSITE" id="PS50157">
    <property type="entry name" value="ZINC_FINGER_C2H2_2"/>
    <property type="match status" value="1"/>
</dbReference>
<dbReference type="PROSITE" id="PS00028">
    <property type="entry name" value="ZINC_FINGER_C2H2_1"/>
    <property type="match status" value="1"/>
</dbReference>
<dbReference type="PROSITE" id="PS50171">
    <property type="entry name" value="ZF_MATRIN"/>
    <property type="match status" value="1"/>
</dbReference>
<dbReference type="InterPro" id="IPR000690">
    <property type="entry name" value="Matrin/U1-C_Znf_C2H2"/>
</dbReference>
<organism evidence="12 13">
    <name type="scientific">Piedraia hortae CBS 480.64</name>
    <dbReference type="NCBI Taxonomy" id="1314780"/>
    <lineage>
        <taxon>Eukaryota</taxon>
        <taxon>Fungi</taxon>
        <taxon>Dikarya</taxon>
        <taxon>Ascomycota</taxon>
        <taxon>Pezizomycotina</taxon>
        <taxon>Dothideomycetes</taxon>
        <taxon>Dothideomycetidae</taxon>
        <taxon>Capnodiales</taxon>
        <taxon>Piedraiaceae</taxon>
        <taxon>Piedraia</taxon>
    </lineage>
</organism>
<dbReference type="PANTHER" id="PTHR12786:SF2">
    <property type="entry name" value="SPLICING FACTOR 3A SUBUNIT 3"/>
    <property type="match status" value="1"/>
</dbReference>
<evidence type="ECO:0000256" key="7">
    <source>
        <dbReference type="ARBA" id="ARBA00023242"/>
    </source>
</evidence>
<dbReference type="Pfam" id="PF11931">
    <property type="entry name" value="SF3a60_Prp9_C"/>
    <property type="match status" value="1"/>
</dbReference>
<keyword evidence="5 8" id="KW-0863">Zinc-finger</keyword>
<protein>
    <submittedName>
        <fullName evidence="12">Splicing factor 3a subunit</fullName>
    </submittedName>
</protein>
<dbReference type="InterPro" id="IPR021966">
    <property type="entry name" value="SF3a60_bindingd"/>
</dbReference>
<evidence type="ECO:0000256" key="3">
    <source>
        <dbReference type="ARBA" id="ARBA00022553"/>
    </source>
</evidence>
<dbReference type="GO" id="GO:0000398">
    <property type="term" value="P:mRNA splicing, via spliceosome"/>
    <property type="evidence" value="ECO:0007669"/>
    <property type="project" value="InterPro"/>
</dbReference>
<dbReference type="InterPro" id="IPR013087">
    <property type="entry name" value="Znf_C2H2_type"/>
</dbReference>
<dbReference type="Pfam" id="PF12171">
    <property type="entry name" value="zf-C2H2_jaz"/>
    <property type="match status" value="1"/>
</dbReference>
<dbReference type="SUPFAM" id="SSF57667">
    <property type="entry name" value="beta-beta-alpha zinc fingers"/>
    <property type="match status" value="1"/>
</dbReference>
<dbReference type="Gene3D" id="3.30.160.60">
    <property type="entry name" value="Classic Zinc Finger"/>
    <property type="match status" value="1"/>
</dbReference>
<keyword evidence="3" id="KW-0597">Phosphoprotein</keyword>
<keyword evidence="7" id="KW-0539">Nucleus</keyword>
<keyword evidence="6" id="KW-0862">Zinc</keyword>
<comment type="similarity">
    <text evidence="2">Belongs to the SF3A3 family.</text>
</comment>
<dbReference type="GO" id="GO:0003723">
    <property type="term" value="F:RNA binding"/>
    <property type="evidence" value="ECO:0007669"/>
    <property type="project" value="InterPro"/>
</dbReference>
<dbReference type="GO" id="GO:0005681">
    <property type="term" value="C:spliceosomal complex"/>
    <property type="evidence" value="ECO:0007669"/>
    <property type="project" value="InterPro"/>
</dbReference>
<evidence type="ECO:0000256" key="8">
    <source>
        <dbReference type="PROSITE-ProRule" id="PRU00042"/>
    </source>
</evidence>
<evidence type="ECO:0000259" key="11">
    <source>
        <dbReference type="PROSITE" id="PS50171"/>
    </source>
</evidence>
<feature type="domain" description="C2H2-type" evidence="10">
    <location>
        <begin position="246"/>
        <end position="275"/>
    </location>
</feature>
<dbReference type="PANTHER" id="PTHR12786">
    <property type="entry name" value="SPLICING FACTOR SF3A-RELATED"/>
    <property type="match status" value="1"/>
</dbReference>